<accession>A0A8J5GWC4</accession>
<dbReference type="AlphaFoldDB" id="A0A8J5GWC4"/>
<name>A0A8J5GWC4_ZINOF</name>
<gene>
    <name evidence="2" type="ORF">ZIOFF_032948</name>
</gene>
<evidence type="ECO:0000313" key="3">
    <source>
        <dbReference type="Proteomes" id="UP000734854"/>
    </source>
</evidence>
<evidence type="ECO:0000313" key="2">
    <source>
        <dbReference type="EMBL" id="KAG6507598.1"/>
    </source>
</evidence>
<dbReference type="EMBL" id="JACMSC010000009">
    <property type="protein sequence ID" value="KAG6507598.1"/>
    <property type="molecule type" value="Genomic_DNA"/>
</dbReference>
<feature type="compositionally biased region" description="Low complexity" evidence="1">
    <location>
        <begin position="24"/>
        <end position="36"/>
    </location>
</feature>
<organism evidence="2 3">
    <name type="scientific">Zingiber officinale</name>
    <name type="common">Ginger</name>
    <name type="synonym">Amomum zingiber</name>
    <dbReference type="NCBI Taxonomy" id="94328"/>
    <lineage>
        <taxon>Eukaryota</taxon>
        <taxon>Viridiplantae</taxon>
        <taxon>Streptophyta</taxon>
        <taxon>Embryophyta</taxon>
        <taxon>Tracheophyta</taxon>
        <taxon>Spermatophyta</taxon>
        <taxon>Magnoliopsida</taxon>
        <taxon>Liliopsida</taxon>
        <taxon>Zingiberales</taxon>
        <taxon>Zingiberaceae</taxon>
        <taxon>Zingiber</taxon>
    </lineage>
</organism>
<dbReference type="InterPro" id="IPR021899">
    <property type="entry name" value="DUF3511"/>
</dbReference>
<keyword evidence="3" id="KW-1185">Reference proteome</keyword>
<sequence>MQLEVYRGRPSTTAPPPPPPPPSSDFRSYSSSYAYSNAGPKELKGNPEFGPSSSSRGVWLFSDPDFQRKRRVASYKAYAVEGKVKGSLRRSFRWLKDKYFRVVYGW</sequence>
<comment type="caution">
    <text evidence="2">The sequence shown here is derived from an EMBL/GenBank/DDBJ whole genome shotgun (WGS) entry which is preliminary data.</text>
</comment>
<dbReference type="PANTHER" id="PTHR33193:SF62">
    <property type="entry name" value="FAMILY ABC TRANSPORTER, PUTATIVE (DUF3511)-RELATED"/>
    <property type="match status" value="1"/>
</dbReference>
<feature type="compositionally biased region" description="Pro residues" evidence="1">
    <location>
        <begin position="13"/>
        <end position="23"/>
    </location>
</feature>
<feature type="region of interest" description="Disordered" evidence="1">
    <location>
        <begin position="1"/>
        <end position="54"/>
    </location>
</feature>
<proteinExistence type="predicted"/>
<evidence type="ECO:0000256" key="1">
    <source>
        <dbReference type="SAM" id="MobiDB-lite"/>
    </source>
</evidence>
<dbReference type="Pfam" id="PF12023">
    <property type="entry name" value="DUF3511"/>
    <property type="match status" value="1"/>
</dbReference>
<dbReference type="Proteomes" id="UP000734854">
    <property type="component" value="Unassembled WGS sequence"/>
</dbReference>
<dbReference type="PANTHER" id="PTHR33193">
    <property type="entry name" value="DOMAIN PROTEIN, PUTATIVE (DUF3511)-RELATED"/>
    <property type="match status" value="1"/>
</dbReference>
<reference evidence="2 3" key="1">
    <citation type="submission" date="2020-08" db="EMBL/GenBank/DDBJ databases">
        <title>Plant Genome Project.</title>
        <authorList>
            <person name="Zhang R.-G."/>
        </authorList>
    </citation>
    <scope>NUCLEOTIDE SEQUENCE [LARGE SCALE GENOMIC DNA]</scope>
    <source>
        <tissue evidence="2">Rhizome</tissue>
    </source>
</reference>
<protein>
    <submittedName>
        <fullName evidence="2">Uncharacterized protein</fullName>
    </submittedName>
</protein>
<dbReference type="OrthoDB" id="1655903at2759"/>